<keyword evidence="8 9" id="KW-0407">Ion channel</keyword>
<feature type="transmembrane region" description="Helical" evidence="9">
    <location>
        <begin position="71"/>
        <end position="96"/>
    </location>
</feature>
<comment type="similarity">
    <text evidence="9">Belongs to the MscL family.</text>
</comment>
<keyword evidence="7 9" id="KW-0472">Membrane</keyword>
<dbReference type="Proteomes" id="UP001236507">
    <property type="component" value="Unassembled WGS sequence"/>
</dbReference>
<keyword evidence="11" id="KW-1185">Reference proteome</keyword>
<accession>A0ABT6YC52</accession>
<proteinExistence type="inferred from homology"/>
<sequence>MLKEFKSFISQGNVLDLAVGVVIGGAFSKITTSLVEDILMPVVGLFLGGIDFSSWKVVLKAANPAENQAEVAMKFGSFVQISVNFLIVAWVIFLVIKAANKAGLTEKKFE</sequence>
<evidence type="ECO:0000256" key="2">
    <source>
        <dbReference type="ARBA" id="ARBA00022448"/>
    </source>
</evidence>
<dbReference type="PANTHER" id="PTHR30266:SF2">
    <property type="entry name" value="LARGE-CONDUCTANCE MECHANOSENSITIVE CHANNEL"/>
    <property type="match status" value="1"/>
</dbReference>
<dbReference type="PANTHER" id="PTHR30266">
    <property type="entry name" value="MECHANOSENSITIVE CHANNEL MSCL"/>
    <property type="match status" value="1"/>
</dbReference>
<dbReference type="Gene3D" id="1.10.1200.120">
    <property type="entry name" value="Large-conductance mechanosensitive channel, MscL, domain 1"/>
    <property type="match status" value="1"/>
</dbReference>
<name>A0ABT6YC52_9BACT</name>
<organism evidence="10 11">
    <name type="scientific">Flectobacillus roseus</name>
    <dbReference type="NCBI Taxonomy" id="502259"/>
    <lineage>
        <taxon>Bacteria</taxon>
        <taxon>Pseudomonadati</taxon>
        <taxon>Bacteroidota</taxon>
        <taxon>Cytophagia</taxon>
        <taxon>Cytophagales</taxon>
        <taxon>Flectobacillaceae</taxon>
        <taxon>Flectobacillus</taxon>
    </lineage>
</organism>
<dbReference type="InterPro" id="IPR001185">
    <property type="entry name" value="MS_channel"/>
</dbReference>
<reference evidence="10 11" key="1">
    <citation type="submission" date="2023-05" db="EMBL/GenBank/DDBJ databases">
        <title>Novel species of genus Flectobacillus isolated from stream in China.</title>
        <authorList>
            <person name="Lu H."/>
        </authorList>
    </citation>
    <scope>NUCLEOTIDE SEQUENCE [LARGE SCALE GENOMIC DNA]</scope>
    <source>
        <strain evidence="10 11">KCTC 42575</strain>
    </source>
</reference>
<dbReference type="NCBIfam" id="TIGR00220">
    <property type="entry name" value="mscL"/>
    <property type="match status" value="1"/>
</dbReference>
<protein>
    <recommendedName>
        <fullName evidence="9">Large-conductance mechanosensitive channel</fullName>
    </recommendedName>
</protein>
<evidence type="ECO:0000256" key="6">
    <source>
        <dbReference type="ARBA" id="ARBA00023065"/>
    </source>
</evidence>
<evidence type="ECO:0000256" key="8">
    <source>
        <dbReference type="ARBA" id="ARBA00023303"/>
    </source>
</evidence>
<evidence type="ECO:0000256" key="4">
    <source>
        <dbReference type="ARBA" id="ARBA00022692"/>
    </source>
</evidence>
<evidence type="ECO:0000256" key="1">
    <source>
        <dbReference type="ARBA" id="ARBA00004141"/>
    </source>
</evidence>
<evidence type="ECO:0000256" key="7">
    <source>
        <dbReference type="ARBA" id="ARBA00023136"/>
    </source>
</evidence>
<keyword evidence="4 9" id="KW-0812">Transmembrane</keyword>
<comment type="caution">
    <text evidence="10">The sequence shown here is derived from an EMBL/GenBank/DDBJ whole genome shotgun (WGS) entry which is preliminary data.</text>
</comment>
<evidence type="ECO:0000313" key="10">
    <source>
        <dbReference type="EMBL" id="MDI9861024.1"/>
    </source>
</evidence>
<comment type="subunit">
    <text evidence="9">Homopentamer.</text>
</comment>
<gene>
    <name evidence="9 10" type="primary">mscL</name>
    <name evidence="10" type="ORF">QM524_17540</name>
</gene>
<keyword evidence="6 9" id="KW-0406">Ion transport</keyword>
<dbReference type="Pfam" id="PF01741">
    <property type="entry name" value="MscL"/>
    <property type="match status" value="1"/>
</dbReference>
<evidence type="ECO:0000256" key="3">
    <source>
        <dbReference type="ARBA" id="ARBA00022475"/>
    </source>
</evidence>
<dbReference type="RefSeq" id="WP_095161353.1">
    <property type="nucleotide sequence ID" value="NZ_JASHIF010000016.1"/>
</dbReference>
<comment type="function">
    <text evidence="9">Channel that opens in response to stretch forces in the membrane lipid bilayer. May participate in the regulation of osmotic pressure changes within the cell.</text>
</comment>
<evidence type="ECO:0000256" key="5">
    <source>
        <dbReference type="ARBA" id="ARBA00022989"/>
    </source>
</evidence>
<dbReference type="InterPro" id="IPR036019">
    <property type="entry name" value="MscL_channel"/>
</dbReference>
<comment type="subcellular location">
    <subcellularLocation>
        <location evidence="9">Cell membrane</location>
        <topology evidence="9">Multi-pass membrane protein</topology>
    </subcellularLocation>
    <subcellularLocation>
        <location evidence="1">Membrane</location>
        <topology evidence="1">Multi-pass membrane protein</topology>
    </subcellularLocation>
</comment>
<dbReference type="InterPro" id="IPR037673">
    <property type="entry name" value="MSC/AndL"/>
</dbReference>
<evidence type="ECO:0000313" key="11">
    <source>
        <dbReference type="Proteomes" id="UP001236507"/>
    </source>
</evidence>
<dbReference type="SUPFAM" id="SSF81330">
    <property type="entry name" value="Gated mechanosensitive channel"/>
    <property type="match status" value="1"/>
</dbReference>
<keyword evidence="5 9" id="KW-1133">Transmembrane helix</keyword>
<feature type="transmembrane region" description="Helical" evidence="9">
    <location>
        <begin position="12"/>
        <end position="32"/>
    </location>
</feature>
<keyword evidence="3 9" id="KW-1003">Cell membrane</keyword>
<evidence type="ECO:0000256" key="9">
    <source>
        <dbReference type="HAMAP-Rule" id="MF_00115"/>
    </source>
</evidence>
<dbReference type="PRINTS" id="PR01264">
    <property type="entry name" value="MECHCHANNEL"/>
</dbReference>
<keyword evidence="2 9" id="KW-0813">Transport</keyword>
<dbReference type="EMBL" id="JASHIF010000016">
    <property type="protein sequence ID" value="MDI9861024.1"/>
    <property type="molecule type" value="Genomic_DNA"/>
</dbReference>
<dbReference type="HAMAP" id="MF_00115">
    <property type="entry name" value="MscL"/>
    <property type="match status" value="1"/>
</dbReference>